<gene>
    <name evidence="1" type="ORF">CDAR_614301</name>
</gene>
<accession>A0AAV4MBR3</accession>
<evidence type="ECO:0000313" key="2">
    <source>
        <dbReference type="Proteomes" id="UP001054837"/>
    </source>
</evidence>
<organism evidence="1 2">
    <name type="scientific">Caerostris darwini</name>
    <dbReference type="NCBI Taxonomy" id="1538125"/>
    <lineage>
        <taxon>Eukaryota</taxon>
        <taxon>Metazoa</taxon>
        <taxon>Ecdysozoa</taxon>
        <taxon>Arthropoda</taxon>
        <taxon>Chelicerata</taxon>
        <taxon>Arachnida</taxon>
        <taxon>Araneae</taxon>
        <taxon>Araneomorphae</taxon>
        <taxon>Entelegynae</taxon>
        <taxon>Araneoidea</taxon>
        <taxon>Araneidae</taxon>
        <taxon>Caerostris</taxon>
    </lineage>
</organism>
<dbReference type="EMBL" id="BPLQ01000304">
    <property type="protein sequence ID" value="GIX69788.1"/>
    <property type="molecule type" value="Genomic_DNA"/>
</dbReference>
<evidence type="ECO:0000313" key="1">
    <source>
        <dbReference type="EMBL" id="GIX69788.1"/>
    </source>
</evidence>
<comment type="caution">
    <text evidence="1">The sequence shown here is derived from an EMBL/GenBank/DDBJ whole genome shotgun (WGS) entry which is preliminary data.</text>
</comment>
<sequence>MDKRELEKKKNIINNKPDTSLLISPRSLSIYIQYRYQLRNQNGEPVAGFSGNRFSGGRGGGIGGGKTRIQGVSTKRLPCDCRCAHDVTGPLSSGACAQPPTHRAPQRIGAGRPPLLIKPWCENAKSGVDRLRVQKKADDRDDAPSAPLPLTGGCMEETAVPLLRVL</sequence>
<proteinExistence type="predicted"/>
<keyword evidence="2" id="KW-1185">Reference proteome</keyword>
<dbReference type="AlphaFoldDB" id="A0AAV4MBR3"/>
<dbReference type="Proteomes" id="UP001054837">
    <property type="component" value="Unassembled WGS sequence"/>
</dbReference>
<protein>
    <submittedName>
        <fullName evidence="1">Uncharacterized protein</fullName>
    </submittedName>
</protein>
<reference evidence="1 2" key="1">
    <citation type="submission" date="2021-06" db="EMBL/GenBank/DDBJ databases">
        <title>Caerostris darwini draft genome.</title>
        <authorList>
            <person name="Kono N."/>
            <person name="Arakawa K."/>
        </authorList>
    </citation>
    <scope>NUCLEOTIDE SEQUENCE [LARGE SCALE GENOMIC DNA]</scope>
</reference>
<name>A0AAV4MBR3_9ARAC</name>